<dbReference type="Proteomes" id="UP000001217">
    <property type="component" value="Chromosome I"/>
</dbReference>
<dbReference type="KEGG" id="vcm:VCM66_0911"/>
<reference evidence="1 2" key="1">
    <citation type="journal article" date="2008" name="PLoS ONE">
        <title>A recalibrated molecular clock and independent origins for the cholera pandemic clones.</title>
        <authorList>
            <person name="Feng L."/>
            <person name="Reeves P.R."/>
            <person name="Lan R."/>
            <person name="Ren Y."/>
            <person name="Gao C."/>
            <person name="Zhou Z."/>
            <person name="Ren Y."/>
            <person name="Cheng J."/>
            <person name="Wang W."/>
            <person name="Wang J."/>
            <person name="Qian W."/>
            <person name="Li D."/>
            <person name="Wang L."/>
        </authorList>
    </citation>
    <scope>NUCLEOTIDE SEQUENCE [LARGE SCALE GENOMIC DNA]</scope>
    <source>
        <strain evidence="1 2">M66-2</strain>
    </source>
</reference>
<evidence type="ECO:0000313" key="1">
    <source>
        <dbReference type="EMBL" id="ACP05229.1"/>
    </source>
</evidence>
<dbReference type="HOGENOM" id="CLU_219835_0_0_6"/>
<gene>
    <name evidence="1" type="ordered locus">VCM66_0911</name>
</gene>
<sequence>MRTLAELMAYFTVSKQGSPCLLISAYRTASFRFW</sequence>
<protein>
    <submittedName>
        <fullName evidence="1">Uncharacterized protein</fullName>
    </submittedName>
</protein>
<dbReference type="EMBL" id="CP001233">
    <property type="protein sequence ID" value="ACP05229.1"/>
    <property type="molecule type" value="Genomic_DNA"/>
</dbReference>
<name>C3LTK3_VIBCM</name>
<proteinExistence type="predicted"/>
<dbReference type="AlphaFoldDB" id="C3LTK3"/>
<evidence type="ECO:0000313" key="2">
    <source>
        <dbReference type="Proteomes" id="UP000001217"/>
    </source>
</evidence>
<organism evidence="1 2">
    <name type="scientific">Vibrio cholerae serotype O1 (strain M66-2)</name>
    <dbReference type="NCBI Taxonomy" id="579112"/>
    <lineage>
        <taxon>Bacteria</taxon>
        <taxon>Pseudomonadati</taxon>
        <taxon>Pseudomonadota</taxon>
        <taxon>Gammaproteobacteria</taxon>
        <taxon>Vibrionales</taxon>
        <taxon>Vibrionaceae</taxon>
        <taxon>Vibrio</taxon>
    </lineage>
</organism>
<accession>C3LTK3</accession>